<accession>A9WLD3</accession>
<dbReference type="AlphaFoldDB" id="A9WLD3"/>
<proteinExistence type="predicted"/>
<evidence type="ECO:0000313" key="1">
    <source>
        <dbReference type="EMBL" id="ABY22332.1"/>
    </source>
</evidence>
<dbReference type="InterPro" id="IPR003012">
    <property type="entry name" value="Tet_transcr_reg_TetR"/>
</dbReference>
<dbReference type="eggNOG" id="COG1309">
    <property type="taxonomic scope" value="Bacteria"/>
</dbReference>
<dbReference type="HOGENOM" id="CLU_077880_1_1_11"/>
<keyword evidence="2" id="KW-1185">Reference proteome</keyword>
<dbReference type="PRINTS" id="PR00400">
    <property type="entry name" value="TETREPRESSOR"/>
</dbReference>
<dbReference type="STRING" id="288705.RSal33209_0583"/>
<dbReference type="KEGG" id="rsa:RSal33209_0583"/>
<dbReference type="EMBL" id="CP000910">
    <property type="protein sequence ID" value="ABY22332.1"/>
    <property type="molecule type" value="Genomic_DNA"/>
</dbReference>
<dbReference type="GO" id="GO:0045892">
    <property type="term" value="P:negative regulation of DNA-templated transcription"/>
    <property type="evidence" value="ECO:0007669"/>
    <property type="project" value="InterPro"/>
</dbReference>
<dbReference type="Gene3D" id="1.10.357.10">
    <property type="entry name" value="Tetracycline Repressor, domain 2"/>
    <property type="match status" value="1"/>
</dbReference>
<evidence type="ECO:0000313" key="2">
    <source>
        <dbReference type="Proteomes" id="UP000002007"/>
    </source>
</evidence>
<protein>
    <submittedName>
        <fullName evidence="1">Transcriptional regulator, TetR family</fullName>
    </submittedName>
</protein>
<dbReference type="InterPro" id="IPR036271">
    <property type="entry name" value="Tet_transcr_reg_TetR-rel_C_sf"/>
</dbReference>
<organism evidence="1 2">
    <name type="scientific">Renibacterium salmoninarum (strain ATCC 33209 / DSM 20767 / JCM 11484 / NBRC 15589 / NCIMB 2235)</name>
    <dbReference type="NCBI Taxonomy" id="288705"/>
    <lineage>
        <taxon>Bacteria</taxon>
        <taxon>Bacillati</taxon>
        <taxon>Actinomycetota</taxon>
        <taxon>Actinomycetes</taxon>
        <taxon>Micrococcales</taxon>
        <taxon>Micrococcaceae</taxon>
        <taxon>Renibacterium</taxon>
    </lineage>
</organism>
<gene>
    <name evidence="1" type="ordered locus">RSal33209_0583</name>
</gene>
<dbReference type="Proteomes" id="UP000002007">
    <property type="component" value="Chromosome"/>
</dbReference>
<dbReference type="RefSeq" id="WP_012244034.1">
    <property type="nucleotide sequence ID" value="NC_010168.1"/>
</dbReference>
<reference evidence="2" key="1">
    <citation type="journal article" date="2008" name="J. Bacteriol.">
        <title>Genome sequence of the fish pathogen Renibacterium salmoninarum suggests reductive evolution away from an environmental Arthrobacter ancestor.</title>
        <authorList>
            <person name="Wiens G.D."/>
            <person name="Rockey D.D."/>
            <person name="Wu Z."/>
            <person name="Chang J."/>
            <person name="Levy R."/>
            <person name="Crane S."/>
            <person name="Chen D.S."/>
            <person name="Capri G.R."/>
            <person name="Burnett J.R."/>
            <person name="Sudheesh P.S."/>
            <person name="Schipma M.J."/>
            <person name="Burd H."/>
            <person name="Bhattacharyya A."/>
            <person name="Rhodes L.D."/>
            <person name="Kaul R."/>
            <person name="Strom M.S."/>
        </authorList>
    </citation>
    <scope>NUCLEOTIDE SEQUENCE [LARGE SCALE GENOMIC DNA]</scope>
    <source>
        <strain evidence="2">ATCC 33209 / DSM 20767 / JCM 11484 / NBRC 15589 / NCIMB 2235</strain>
    </source>
</reference>
<dbReference type="SUPFAM" id="SSF46689">
    <property type="entry name" value="Homeodomain-like"/>
    <property type="match status" value="1"/>
</dbReference>
<dbReference type="GO" id="GO:0046677">
    <property type="term" value="P:response to antibiotic"/>
    <property type="evidence" value="ECO:0007669"/>
    <property type="project" value="InterPro"/>
</dbReference>
<dbReference type="SUPFAM" id="SSF48498">
    <property type="entry name" value="Tetracyclin repressor-like, C-terminal domain"/>
    <property type="match status" value="1"/>
</dbReference>
<name>A9WLD3_RENSM</name>
<dbReference type="InterPro" id="IPR009057">
    <property type="entry name" value="Homeodomain-like_sf"/>
</dbReference>
<sequence>MRQNEQLPKSRGVGRPAIMSRSSIGEAALAELDGISSTKVAKRLGVGQSSLYRHITDRADLVRLAVDFGLESQQWPEPHPDWREYLPQFATAFWNFLDEHPGASQEIKLMRPSPNGLIKAATKIAQDLMALGFSAADANMAVDLVGHLTMDTMISEEIFRARSSHGGLIRDEHRAAWSTQKDPALATETLRAIDGGMFQLLLDRVKLLVDGFEFRLSQPGYPAN</sequence>